<keyword evidence="2" id="KW-1185">Reference proteome</keyword>
<reference evidence="1" key="1">
    <citation type="submission" date="2009-12" db="EMBL/GenBank/DDBJ databases">
        <authorList>
            <person name="Weinstock G."/>
            <person name="Sodergren E."/>
            <person name="Clifton S."/>
            <person name="Fulton L."/>
            <person name="Fulton B."/>
            <person name="Courtney L."/>
            <person name="Fronick C."/>
            <person name="Harrison M."/>
            <person name="Strong C."/>
            <person name="Farmer C."/>
            <person name="Delahaunty K."/>
            <person name="Markovic C."/>
            <person name="Hall O."/>
            <person name="Minx P."/>
            <person name="Tomlinson C."/>
            <person name="Mitreva M."/>
            <person name="Nelson J."/>
            <person name="Hou S."/>
            <person name="Wollam A."/>
            <person name="Pepin K.H."/>
            <person name="Johnson M."/>
            <person name="Bhonagiri V."/>
            <person name="Nash W.E."/>
            <person name="Warren W."/>
            <person name="Chinwalla A."/>
            <person name="Mardis E.R."/>
            <person name="Wilson R.K."/>
        </authorList>
    </citation>
    <scope>NUCLEOTIDE SEQUENCE [LARGE SCALE GENOMIC DNA]</scope>
    <source>
        <strain evidence="1">DSM 15176</strain>
    </source>
</reference>
<dbReference type="OrthoDB" id="1722540at2"/>
<dbReference type="InterPro" id="IPR043740">
    <property type="entry name" value="DUF5685"/>
</dbReference>
<dbReference type="Proteomes" id="UP000003438">
    <property type="component" value="Unassembled WGS sequence"/>
</dbReference>
<dbReference type="RefSeq" id="WP_007046939.1">
    <property type="nucleotide sequence ID" value="NZ_GG704769.1"/>
</dbReference>
<dbReference type="HOGENOM" id="CLU_067295_0_0_9"/>
<dbReference type="AlphaFoldDB" id="D1PMJ4"/>
<proteinExistence type="predicted"/>
<dbReference type="EMBL" id="ACBY02000023">
    <property type="protein sequence ID" value="EFB75779.1"/>
    <property type="molecule type" value="Genomic_DNA"/>
</dbReference>
<evidence type="ECO:0000313" key="2">
    <source>
        <dbReference type="Proteomes" id="UP000003438"/>
    </source>
</evidence>
<accession>D1PMJ4</accession>
<comment type="caution">
    <text evidence="1">The sequence shown here is derived from an EMBL/GenBank/DDBJ whole genome shotgun (WGS) entry which is preliminary data.</text>
</comment>
<organism evidence="1 2">
    <name type="scientific">Subdoligranulum variabile DSM 15176</name>
    <dbReference type="NCBI Taxonomy" id="411471"/>
    <lineage>
        <taxon>Bacteria</taxon>
        <taxon>Bacillati</taxon>
        <taxon>Bacillota</taxon>
        <taxon>Clostridia</taxon>
        <taxon>Eubacteriales</taxon>
        <taxon>Oscillospiraceae</taxon>
        <taxon>Subdoligranulum</taxon>
    </lineage>
</organism>
<sequence length="285" mass="32244">MFGYVTIYRKGLAKEDLDRYQAYYCGLCQALGRKYGLPGRLTLSYDMAFVAILLSALYEPATRFGTGRCAPHPIKPRPRADNAFQDYAADMTVALAYYNFLDDWQDDHRHASLRQAQKLEGYLPAIQGQWPRQYGVITEQLAALNLLEEAGSHDLDALCNAFGTLLGAVFACRDDVWAPTLEAMGRGLGGFIYLMDAYDDLEKDRRKGRFNALSHLADQLSPAEYEEQCHELLTQQMGLCAQQFSLLPILQDTPEGKLLYNTLYSGVWSKYALVRKHREGQHPHD</sequence>
<dbReference type="STRING" id="411471.SUBVAR_05554"/>
<name>D1PMJ4_9FIRM</name>
<gene>
    <name evidence="1" type="ORF">SUBVAR_05554</name>
</gene>
<protein>
    <submittedName>
        <fullName evidence="1">Uncharacterized protein</fullName>
    </submittedName>
</protein>
<evidence type="ECO:0000313" key="1">
    <source>
        <dbReference type="EMBL" id="EFB75779.1"/>
    </source>
</evidence>
<dbReference type="Pfam" id="PF18937">
    <property type="entry name" value="DUF5685"/>
    <property type="match status" value="1"/>
</dbReference>
<dbReference type="eggNOG" id="ENOG502Z8PZ">
    <property type="taxonomic scope" value="Bacteria"/>
</dbReference>